<sequence>MSDAIQSGYHSLTLLFALNWDRIVYVTAISVALVLGAFAGHVLG</sequence>
<organism evidence="2 3">
    <name type="scientific">Pseudooceanicola nanhaiensis</name>
    <dbReference type="NCBI Taxonomy" id="375761"/>
    <lineage>
        <taxon>Bacteria</taxon>
        <taxon>Pseudomonadati</taxon>
        <taxon>Pseudomonadota</taxon>
        <taxon>Alphaproteobacteria</taxon>
        <taxon>Rhodobacterales</taxon>
        <taxon>Paracoccaceae</taxon>
        <taxon>Pseudooceanicola</taxon>
    </lineage>
</organism>
<dbReference type="EMBL" id="BMLF01000001">
    <property type="protein sequence ID" value="GGL88509.1"/>
    <property type="molecule type" value="Genomic_DNA"/>
</dbReference>
<accession>A0A917SNJ5</accession>
<dbReference type="AlphaFoldDB" id="A0A917SNJ5"/>
<reference evidence="2" key="1">
    <citation type="journal article" date="2014" name="Int. J. Syst. Evol. Microbiol.">
        <title>Complete genome sequence of Corynebacterium casei LMG S-19264T (=DSM 44701T), isolated from a smear-ripened cheese.</title>
        <authorList>
            <consortium name="US DOE Joint Genome Institute (JGI-PGF)"/>
            <person name="Walter F."/>
            <person name="Albersmeier A."/>
            <person name="Kalinowski J."/>
            <person name="Ruckert C."/>
        </authorList>
    </citation>
    <scope>NUCLEOTIDE SEQUENCE</scope>
    <source>
        <strain evidence="2">CGMCC 1.6293</strain>
    </source>
</reference>
<evidence type="ECO:0000313" key="2">
    <source>
        <dbReference type="EMBL" id="GGL88509.1"/>
    </source>
</evidence>
<keyword evidence="1" id="KW-0812">Transmembrane</keyword>
<evidence type="ECO:0000256" key="1">
    <source>
        <dbReference type="SAM" id="Phobius"/>
    </source>
</evidence>
<feature type="transmembrane region" description="Helical" evidence="1">
    <location>
        <begin position="23"/>
        <end position="43"/>
    </location>
</feature>
<evidence type="ECO:0000313" key="3">
    <source>
        <dbReference type="Proteomes" id="UP000649829"/>
    </source>
</evidence>
<proteinExistence type="predicted"/>
<comment type="caution">
    <text evidence="2">The sequence shown here is derived from an EMBL/GenBank/DDBJ whole genome shotgun (WGS) entry which is preliminary data.</text>
</comment>
<dbReference type="Proteomes" id="UP000649829">
    <property type="component" value="Unassembled WGS sequence"/>
</dbReference>
<keyword evidence="3" id="KW-1185">Reference proteome</keyword>
<gene>
    <name evidence="2" type="ORF">GCM10011534_08210</name>
</gene>
<keyword evidence="1" id="KW-1133">Transmembrane helix</keyword>
<reference evidence="2" key="2">
    <citation type="submission" date="2020-09" db="EMBL/GenBank/DDBJ databases">
        <authorList>
            <person name="Sun Q."/>
            <person name="Zhou Y."/>
        </authorList>
    </citation>
    <scope>NUCLEOTIDE SEQUENCE</scope>
    <source>
        <strain evidence="2">CGMCC 1.6293</strain>
    </source>
</reference>
<name>A0A917SNJ5_9RHOB</name>
<dbReference type="RefSeq" id="WP_268238611.1">
    <property type="nucleotide sequence ID" value="NZ_BMLF01000001.1"/>
</dbReference>
<keyword evidence="1" id="KW-0472">Membrane</keyword>
<protein>
    <submittedName>
        <fullName evidence="2">Uncharacterized protein</fullName>
    </submittedName>
</protein>